<accession>A0A1H0F2M2</accession>
<reference evidence="1 2" key="1">
    <citation type="submission" date="2016-10" db="EMBL/GenBank/DDBJ databases">
        <authorList>
            <person name="de Groot N.N."/>
        </authorList>
    </citation>
    <scope>NUCLEOTIDE SEQUENCE [LARGE SCALE GENOMIC DNA]</scope>
    <source>
        <strain evidence="2">L7-484,KACC 16230,DSM 25025</strain>
    </source>
</reference>
<dbReference type="OrthoDB" id="7900964at2"/>
<dbReference type="RefSeq" id="WP_139183942.1">
    <property type="nucleotide sequence ID" value="NZ_FNIT01000002.1"/>
</dbReference>
<organism evidence="1 2">
    <name type="scientific">Aureimonas jatrophae</name>
    <dbReference type="NCBI Taxonomy" id="1166073"/>
    <lineage>
        <taxon>Bacteria</taxon>
        <taxon>Pseudomonadati</taxon>
        <taxon>Pseudomonadota</taxon>
        <taxon>Alphaproteobacteria</taxon>
        <taxon>Hyphomicrobiales</taxon>
        <taxon>Aurantimonadaceae</taxon>
        <taxon>Aureimonas</taxon>
    </lineage>
</organism>
<dbReference type="Proteomes" id="UP000198793">
    <property type="component" value="Unassembled WGS sequence"/>
</dbReference>
<evidence type="ECO:0000313" key="1">
    <source>
        <dbReference type="EMBL" id="SDN88918.1"/>
    </source>
</evidence>
<dbReference type="STRING" id="1166073.SAMN05192530_102330"/>
<protein>
    <submittedName>
        <fullName evidence="1">Uncharacterized protein</fullName>
    </submittedName>
</protein>
<evidence type="ECO:0000313" key="2">
    <source>
        <dbReference type="Proteomes" id="UP000198793"/>
    </source>
</evidence>
<sequence>MLQVLAPSAYAPSELAEAGESRWCGRIEAIDPVEGMRGWVLSPDAPRAATELELTVGDDALVLGASASPHPVLDRRLGFETRAGFQFATDVFARLARLSARRRSLRVGIRIAGTDTRLMPPAGRDPTVGELVHSWRETTLRSLRPADAGREGTRGDRLLRRLAGLRAEALALRERPLRPLSDGEAGQIEAIYPAGEGQVWFVGWMKRRTETDFSAVVVDREKLPAGGAVLHYERADLNSTCVGVVGLLDSGWMPPPVLRDGFVYLGPSGQLHLRVSAGTRVLRADAFLAAFAQAQPLAVGGEAEALASVLHSGANWIGGAAAASGLAVEAGVDRLLMVPGFGCLAEGWAVSPAKRIETFQMRVGDCVLTADEASASFRPRPDLASVFGAGGVTARAGFSAALLGALPADASGAPLLRVVHEDGAGAVLRVEPKLLRRLDPVADGDEVLRLFPSIRHESFWDAFLVAQRRNLRSAVREPALLAEAPSPRLVVLRLPGEAGNLNLAFDRLARHLPDVDPAIGVCLVADAGRARAEALARFEDLRDEVEQPLSFAAVLHGHDILPELPFLLARLGAERFVHVGRGLVLSAAGWRAAESSLGRRGHGIDRLEVLDDAGRPDRVDGALGAACFGWSADSYLAFAAHAPALTRGLLADNGLPRDPARDRTLLACALRLERPAASRLADLIDRDLLAGRGRGEP</sequence>
<dbReference type="EMBL" id="FNIT01000002">
    <property type="protein sequence ID" value="SDN88918.1"/>
    <property type="molecule type" value="Genomic_DNA"/>
</dbReference>
<proteinExistence type="predicted"/>
<name>A0A1H0F2M2_9HYPH</name>
<keyword evidence="2" id="KW-1185">Reference proteome</keyword>
<gene>
    <name evidence="1" type="ORF">SAMN05192530_102330</name>
</gene>
<dbReference type="AlphaFoldDB" id="A0A1H0F2M2"/>